<evidence type="ECO:0000313" key="3">
    <source>
        <dbReference type="Proteomes" id="UP000184339"/>
    </source>
</evidence>
<sequence length="123" mass="13459">MKRIVASRTARYIVFCLQCLFLLAGAPLTSAAQGVPGQLELRSMRPAGAVSRNMPGMGCRSFAFCCLAPPVPVRVSGSSERLEPEKVIAEYLLDADRDTFAVARRMASSPTVALRVMYCCWRN</sequence>
<dbReference type="EMBL" id="FRCX01000017">
    <property type="protein sequence ID" value="SHN43520.1"/>
    <property type="molecule type" value="Genomic_DNA"/>
</dbReference>
<dbReference type="STRING" id="551987.SAMN05192549_11748"/>
<accession>A0A1M7RBH2</accession>
<name>A0A1M7RBH2_9BURK</name>
<proteinExistence type="predicted"/>
<evidence type="ECO:0000256" key="1">
    <source>
        <dbReference type="SAM" id="SignalP"/>
    </source>
</evidence>
<dbReference type="AlphaFoldDB" id="A0A1M7RBH2"/>
<organism evidence="2 3">
    <name type="scientific">Duganella sacchari</name>
    <dbReference type="NCBI Taxonomy" id="551987"/>
    <lineage>
        <taxon>Bacteria</taxon>
        <taxon>Pseudomonadati</taxon>
        <taxon>Pseudomonadota</taxon>
        <taxon>Betaproteobacteria</taxon>
        <taxon>Burkholderiales</taxon>
        <taxon>Oxalobacteraceae</taxon>
        <taxon>Telluria group</taxon>
        <taxon>Duganella</taxon>
    </lineage>
</organism>
<evidence type="ECO:0000313" key="2">
    <source>
        <dbReference type="EMBL" id="SHN43520.1"/>
    </source>
</evidence>
<protein>
    <submittedName>
        <fullName evidence="2">Uncharacterized protein</fullName>
    </submittedName>
</protein>
<reference evidence="3" key="1">
    <citation type="submission" date="2016-11" db="EMBL/GenBank/DDBJ databases">
        <authorList>
            <person name="Varghese N."/>
            <person name="Submissions S."/>
        </authorList>
    </citation>
    <scope>NUCLEOTIDE SEQUENCE [LARGE SCALE GENOMIC DNA]</scope>
    <source>
        <strain evidence="3">Sac-22</strain>
    </source>
</reference>
<keyword evidence="3" id="KW-1185">Reference proteome</keyword>
<gene>
    <name evidence="2" type="ORF">SAMN05192549_11748</name>
</gene>
<keyword evidence="1" id="KW-0732">Signal</keyword>
<feature type="signal peptide" evidence="1">
    <location>
        <begin position="1"/>
        <end position="31"/>
    </location>
</feature>
<feature type="chain" id="PRO_5009928943" evidence="1">
    <location>
        <begin position="32"/>
        <end position="123"/>
    </location>
</feature>
<dbReference type="Proteomes" id="UP000184339">
    <property type="component" value="Unassembled WGS sequence"/>
</dbReference>